<dbReference type="InterPro" id="IPR003594">
    <property type="entry name" value="HATPase_dom"/>
</dbReference>
<dbReference type="Pfam" id="PF02518">
    <property type="entry name" value="HATPase_c"/>
    <property type="match status" value="1"/>
</dbReference>
<accession>A0A2T7SNU6</accession>
<dbReference type="SMART" id="SM00387">
    <property type="entry name" value="HATPase_c"/>
    <property type="match status" value="1"/>
</dbReference>
<feature type="domain" description="Histidine kinase/HSP90-like ATPase" evidence="1">
    <location>
        <begin position="9"/>
        <end position="88"/>
    </location>
</feature>
<evidence type="ECO:0000313" key="3">
    <source>
        <dbReference type="Proteomes" id="UP000245992"/>
    </source>
</evidence>
<proteinExistence type="predicted"/>
<evidence type="ECO:0000259" key="1">
    <source>
        <dbReference type="SMART" id="SM00387"/>
    </source>
</evidence>
<dbReference type="EMBL" id="AZSP01000386">
    <property type="protein sequence ID" value="PVE04578.1"/>
    <property type="molecule type" value="Genomic_DNA"/>
</dbReference>
<dbReference type="Gene3D" id="3.30.565.10">
    <property type="entry name" value="Histidine kinase-like ATPase, C-terminal domain"/>
    <property type="match status" value="1"/>
</dbReference>
<keyword evidence="3" id="KW-1185">Reference proteome</keyword>
<organism evidence="2 3">
    <name type="scientific">Streptomyces scopuliridis RB72</name>
    <dbReference type="NCBI Taxonomy" id="1440053"/>
    <lineage>
        <taxon>Bacteria</taxon>
        <taxon>Bacillati</taxon>
        <taxon>Actinomycetota</taxon>
        <taxon>Actinomycetes</taxon>
        <taxon>Kitasatosporales</taxon>
        <taxon>Streptomycetaceae</taxon>
        <taxon>Streptomyces</taxon>
    </lineage>
</organism>
<dbReference type="Proteomes" id="UP000245992">
    <property type="component" value="Unassembled WGS sequence"/>
</dbReference>
<dbReference type="OrthoDB" id="9786919at2"/>
<protein>
    <recommendedName>
        <fullName evidence="1">Histidine kinase/HSP90-like ATPase domain-containing protein</fullName>
    </recommendedName>
</protein>
<gene>
    <name evidence="2" type="ORF">Y717_11225</name>
</gene>
<dbReference type="InterPro" id="IPR036890">
    <property type="entry name" value="HATPase_C_sf"/>
</dbReference>
<dbReference type="STRING" id="1440053.GCA_000718095_00804"/>
<sequence length="93" mass="9602">MTGQPVAETDPRRLDRIVTNLILNAHRHGAAPVEVMVDGTTIVVRDHGPGLGLGLTIGQAQVIGAHLTLTNANTPGGAVATLELPRQTPATPT</sequence>
<evidence type="ECO:0000313" key="2">
    <source>
        <dbReference type="EMBL" id="PVE04578.1"/>
    </source>
</evidence>
<dbReference type="AlphaFoldDB" id="A0A2T7SNU6"/>
<comment type="caution">
    <text evidence="2">The sequence shown here is derived from an EMBL/GenBank/DDBJ whole genome shotgun (WGS) entry which is preliminary data.</text>
</comment>
<reference evidence="2 3" key="1">
    <citation type="submission" date="2013-12" db="EMBL/GenBank/DDBJ databases">
        <title>Annotated genome of Streptomyces scopuliridis.</title>
        <authorList>
            <person name="Olson J.B."/>
        </authorList>
    </citation>
    <scope>NUCLEOTIDE SEQUENCE [LARGE SCALE GENOMIC DNA]</scope>
    <source>
        <strain evidence="2 3">RB72</strain>
    </source>
</reference>
<name>A0A2T7SNU6_9ACTN</name>
<dbReference type="SUPFAM" id="SSF55874">
    <property type="entry name" value="ATPase domain of HSP90 chaperone/DNA topoisomerase II/histidine kinase"/>
    <property type="match status" value="1"/>
</dbReference>